<protein>
    <submittedName>
        <fullName evidence="5">LacI family transcriptional regulator</fullName>
    </submittedName>
</protein>
<dbReference type="Proteomes" id="UP000577362">
    <property type="component" value="Unassembled WGS sequence"/>
</dbReference>
<evidence type="ECO:0000256" key="2">
    <source>
        <dbReference type="ARBA" id="ARBA00023125"/>
    </source>
</evidence>
<proteinExistence type="predicted"/>
<dbReference type="GO" id="GO:0000976">
    <property type="term" value="F:transcription cis-regulatory region binding"/>
    <property type="evidence" value="ECO:0007669"/>
    <property type="project" value="TreeGrafter"/>
</dbReference>
<dbReference type="PANTHER" id="PTHR30146:SF153">
    <property type="entry name" value="LACTOSE OPERON REPRESSOR"/>
    <property type="match status" value="1"/>
</dbReference>
<dbReference type="Pfam" id="PF00356">
    <property type="entry name" value="LacI"/>
    <property type="match status" value="1"/>
</dbReference>
<dbReference type="AlphaFoldDB" id="A0A840C7B9"/>
<organism evidence="5 6">
    <name type="scientific">Chelatococcus caeni</name>
    <dbReference type="NCBI Taxonomy" id="1348468"/>
    <lineage>
        <taxon>Bacteria</taxon>
        <taxon>Pseudomonadati</taxon>
        <taxon>Pseudomonadota</taxon>
        <taxon>Alphaproteobacteria</taxon>
        <taxon>Hyphomicrobiales</taxon>
        <taxon>Chelatococcaceae</taxon>
        <taxon>Chelatococcus</taxon>
    </lineage>
</organism>
<dbReference type="InterPro" id="IPR010982">
    <property type="entry name" value="Lambda_DNA-bd_dom_sf"/>
</dbReference>
<dbReference type="PANTHER" id="PTHR30146">
    <property type="entry name" value="LACI-RELATED TRANSCRIPTIONAL REPRESSOR"/>
    <property type="match status" value="1"/>
</dbReference>
<accession>A0A840C7B9</accession>
<dbReference type="Gene3D" id="1.10.260.40">
    <property type="entry name" value="lambda repressor-like DNA-binding domains"/>
    <property type="match status" value="1"/>
</dbReference>
<keyword evidence="2" id="KW-0238">DNA-binding</keyword>
<dbReference type="Gene3D" id="3.40.50.2300">
    <property type="match status" value="2"/>
</dbReference>
<dbReference type="InterPro" id="IPR000843">
    <property type="entry name" value="HTH_LacI"/>
</dbReference>
<dbReference type="CDD" id="cd01392">
    <property type="entry name" value="HTH_LacI"/>
    <property type="match status" value="1"/>
</dbReference>
<dbReference type="SUPFAM" id="SSF53822">
    <property type="entry name" value="Periplasmic binding protein-like I"/>
    <property type="match status" value="1"/>
</dbReference>
<evidence type="ECO:0000256" key="3">
    <source>
        <dbReference type="ARBA" id="ARBA00023163"/>
    </source>
</evidence>
<name>A0A840C7B9_9HYPH</name>
<dbReference type="EMBL" id="JACIEN010000005">
    <property type="protein sequence ID" value="MBB4018796.1"/>
    <property type="molecule type" value="Genomic_DNA"/>
</dbReference>
<keyword evidence="3" id="KW-0804">Transcription</keyword>
<dbReference type="InterPro" id="IPR028082">
    <property type="entry name" value="Peripla_BP_I"/>
</dbReference>
<keyword evidence="6" id="KW-1185">Reference proteome</keyword>
<evidence type="ECO:0000256" key="1">
    <source>
        <dbReference type="ARBA" id="ARBA00023015"/>
    </source>
</evidence>
<dbReference type="SUPFAM" id="SSF47413">
    <property type="entry name" value="lambda repressor-like DNA-binding domains"/>
    <property type="match status" value="1"/>
</dbReference>
<dbReference type="Pfam" id="PF13377">
    <property type="entry name" value="Peripla_BP_3"/>
    <property type="match status" value="1"/>
</dbReference>
<dbReference type="PROSITE" id="PS50932">
    <property type="entry name" value="HTH_LACI_2"/>
    <property type="match status" value="1"/>
</dbReference>
<gene>
    <name evidence="5" type="ORF">GGR16_003843</name>
</gene>
<evidence type="ECO:0000313" key="5">
    <source>
        <dbReference type="EMBL" id="MBB4018796.1"/>
    </source>
</evidence>
<reference evidence="5 6" key="1">
    <citation type="submission" date="2020-08" db="EMBL/GenBank/DDBJ databases">
        <title>Genomic Encyclopedia of Type Strains, Phase IV (KMG-IV): sequencing the most valuable type-strain genomes for metagenomic binning, comparative biology and taxonomic classification.</title>
        <authorList>
            <person name="Goeker M."/>
        </authorList>
    </citation>
    <scope>NUCLEOTIDE SEQUENCE [LARGE SCALE GENOMIC DNA]</scope>
    <source>
        <strain evidence="5 6">DSM 103737</strain>
    </source>
</reference>
<dbReference type="GO" id="GO:0003700">
    <property type="term" value="F:DNA-binding transcription factor activity"/>
    <property type="evidence" value="ECO:0007669"/>
    <property type="project" value="TreeGrafter"/>
</dbReference>
<dbReference type="SMART" id="SM00354">
    <property type="entry name" value="HTH_LACI"/>
    <property type="match status" value="1"/>
</dbReference>
<evidence type="ECO:0000259" key="4">
    <source>
        <dbReference type="PROSITE" id="PS50932"/>
    </source>
</evidence>
<evidence type="ECO:0000313" key="6">
    <source>
        <dbReference type="Proteomes" id="UP000577362"/>
    </source>
</evidence>
<dbReference type="InterPro" id="IPR046335">
    <property type="entry name" value="LacI/GalR-like_sensor"/>
</dbReference>
<keyword evidence="1" id="KW-0805">Transcription regulation</keyword>
<comment type="caution">
    <text evidence="5">The sequence shown here is derived from an EMBL/GenBank/DDBJ whole genome shotgun (WGS) entry which is preliminary data.</text>
</comment>
<sequence>MHTRTHKTGTKRLRLKELAAHLDLSITTVSRALAGYSDVSEETRRRVREAADAFGYVPNQVGRMLVSGRSNFVGMLLPIHPHELVDPYLADFLAGLAGGLTQRGRDLFLATVPAGQDDLAVLQRVVESRRADAVVLYRLTCEDPRVAFLIERGVPFVAHGRTLAGTDAYSWLDTDGEGAFHDLGRRLIALGHRRFAMLAPTKDFTYAFLRRRGFERALAEAGLPQPDVLTVPLGDAAAMARAAAQLINRDPRPTAIVGLKDQLALAVLDEARREGISVPQALTVVGFDDTPVAAYADPPLTTFSQNIAEGAAMIAAMVVERLEKGEAGIAGHLVEPRFVPRASHGPAPAGAT</sequence>
<dbReference type="RefSeq" id="WP_183317629.1">
    <property type="nucleotide sequence ID" value="NZ_JACIEN010000005.1"/>
</dbReference>
<feature type="domain" description="HTH lacI-type" evidence="4">
    <location>
        <begin position="13"/>
        <end position="67"/>
    </location>
</feature>